<organism evidence="1">
    <name type="scientific">Arundo donax</name>
    <name type="common">Giant reed</name>
    <name type="synonym">Donax arundinaceus</name>
    <dbReference type="NCBI Taxonomy" id="35708"/>
    <lineage>
        <taxon>Eukaryota</taxon>
        <taxon>Viridiplantae</taxon>
        <taxon>Streptophyta</taxon>
        <taxon>Embryophyta</taxon>
        <taxon>Tracheophyta</taxon>
        <taxon>Spermatophyta</taxon>
        <taxon>Magnoliopsida</taxon>
        <taxon>Liliopsida</taxon>
        <taxon>Poales</taxon>
        <taxon>Poaceae</taxon>
        <taxon>PACMAD clade</taxon>
        <taxon>Arundinoideae</taxon>
        <taxon>Arundineae</taxon>
        <taxon>Arundo</taxon>
    </lineage>
</organism>
<accession>A0A0A9C0U6</accession>
<name>A0A0A9C0U6_ARUDO</name>
<dbReference type="EMBL" id="GBRH01228719">
    <property type="protein sequence ID" value="JAD69176.1"/>
    <property type="molecule type" value="Transcribed_RNA"/>
</dbReference>
<reference evidence="1" key="2">
    <citation type="journal article" date="2015" name="Data Brief">
        <title>Shoot transcriptome of the giant reed, Arundo donax.</title>
        <authorList>
            <person name="Barrero R.A."/>
            <person name="Guerrero F.D."/>
            <person name="Moolhuijzen P."/>
            <person name="Goolsby J.A."/>
            <person name="Tidwell J."/>
            <person name="Bellgard S.E."/>
            <person name="Bellgard M.I."/>
        </authorList>
    </citation>
    <scope>NUCLEOTIDE SEQUENCE</scope>
    <source>
        <tissue evidence="1">Shoot tissue taken approximately 20 cm above the soil surface</tissue>
    </source>
</reference>
<evidence type="ECO:0000313" key="1">
    <source>
        <dbReference type="EMBL" id="JAD69176.1"/>
    </source>
</evidence>
<dbReference type="AlphaFoldDB" id="A0A0A9C0U6"/>
<reference evidence="1" key="1">
    <citation type="submission" date="2014-09" db="EMBL/GenBank/DDBJ databases">
        <authorList>
            <person name="Magalhaes I.L.F."/>
            <person name="Oliveira U."/>
            <person name="Santos F.R."/>
            <person name="Vidigal T.H.D.A."/>
            <person name="Brescovit A.D."/>
            <person name="Santos A.J."/>
        </authorList>
    </citation>
    <scope>NUCLEOTIDE SEQUENCE</scope>
    <source>
        <tissue evidence="1">Shoot tissue taken approximately 20 cm above the soil surface</tissue>
    </source>
</reference>
<protein>
    <submittedName>
        <fullName evidence="1">Uncharacterized protein</fullName>
    </submittedName>
</protein>
<proteinExistence type="predicted"/>
<sequence>MSSNCMLALKKFNFRYVHSSVVVHIQKNFHVQNVLYAVAIDCCMCCLCLISSKSCLGRKMVIFCV</sequence>